<reference evidence="3 4" key="1">
    <citation type="submission" date="2020-11" db="EMBL/GenBank/DDBJ databases">
        <title>Amino acid is mineralized and recycled by bacteria in oceanic microbiome.</title>
        <authorList>
            <person name="Zheng L.Y."/>
        </authorList>
    </citation>
    <scope>NUCLEOTIDE SEQUENCE [LARGE SCALE GENOMIC DNA]</scope>
    <source>
        <strain evidence="3 4">A32-1</strain>
    </source>
</reference>
<proteinExistence type="predicted"/>
<dbReference type="CDD" id="cd00085">
    <property type="entry name" value="HNHc"/>
    <property type="match status" value="1"/>
</dbReference>
<dbReference type="KEGG" id="msf:IT882_02380"/>
<sequence>MYSNGVIEFSEAQTAELTAIVAAVQQADAALAAAEASRVRALARAGELAREVSAGKPSRVREHDMALRSIAATIGVPARVSDRSMQRQIGDATVLAERYPGTLEARGRGEITRQHVYAIQDAAADLPDDAVPAFEAEALERCRRDTVGRVKAELEILAQRMHPRSFAERHASAREDRRITTGRLPDGMSGLYLVGPTPMIAGIDDRLNQVTTGIIDARTAAIAAVNAAGGAPVGDDDARIPAQILATDTRTRAQIRADVAVDLLLAGSPVADPTAMGDGPGTLGAIRAKIQVVVPALSLLKPQGDENGPAEPADLVGYSPIDAETARAIAEACDTWWERLVTHPATGAVLHTDGYQRTAAIDRYLRARDRHCRFPGCRLPAIRCEVDHTIDYALGGKTDVCNLAHLCQRHHSMKQFAGWKVKQLDGGILEWTSPVGTTYTDYPPTPGVHFAPDPYDPDAPPPPDAGPPDASDAPF</sequence>
<gene>
    <name evidence="3" type="ORF">IT882_02380</name>
</gene>
<evidence type="ECO:0000313" key="4">
    <source>
        <dbReference type="Proteomes" id="UP000594480"/>
    </source>
</evidence>
<dbReference type="Gene3D" id="1.10.30.50">
    <property type="match status" value="1"/>
</dbReference>
<dbReference type="InterPro" id="IPR003615">
    <property type="entry name" value="HNH_nuc"/>
</dbReference>
<protein>
    <submittedName>
        <fullName evidence="3">DUF222 domain-containing protein</fullName>
    </submittedName>
</protein>
<evidence type="ECO:0000313" key="3">
    <source>
        <dbReference type="EMBL" id="QPE04990.1"/>
    </source>
</evidence>
<name>A0A7S8MYP4_9MICO</name>
<dbReference type="EMBL" id="CP064760">
    <property type="protein sequence ID" value="QPE04990.1"/>
    <property type="molecule type" value="Genomic_DNA"/>
</dbReference>
<organism evidence="3 4">
    <name type="scientific">Microbacterium schleiferi</name>
    <dbReference type="NCBI Taxonomy" id="69362"/>
    <lineage>
        <taxon>Bacteria</taxon>
        <taxon>Bacillati</taxon>
        <taxon>Actinomycetota</taxon>
        <taxon>Actinomycetes</taxon>
        <taxon>Micrococcales</taxon>
        <taxon>Microbacteriaceae</taxon>
        <taxon>Microbacterium</taxon>
    </lineage>
</organism>
<evidence type="ECO:0000259" key="2">
    <source>
        <dbReference type="SMART" id="SM00507"/>
    </source>
</evidence>
<dbReference type="RefSeq" id="WP_195693011.1">
    <property type="nucleotide sequence ID" value="NZ_CP064760.1"/>
</dbReference>
<feature type="domain" description="HNH nuclease" evidence="2">
    <location>
        <begin position="360"/>
        <end position="412"/>
    </location>
</feature>
<feature type="compositionally biased region" description="Pro residues" evidence="1">
    <location>
        <begin position="457"/>
        <end position="466"/>
    </location>
</feature>
<keyword evidence="4" id="KW-1185">Reference proteome</keyword>
<feature type="region of interest" description="Disordered" evidence="1">
    <location>
        <begin position="442"/>
        <end position="475"/>
    </location>
</feature>
<feature type="compositionally biased region" description="Low complexity" evidence="1">
    <location>
        <begin position="442"/>
        <end position="453"/>
    </location>
</feature>
<evidence type="ECO:0000256" key="1">
    <source>
        <dbReference type="SAM" id="MobiDB-lite"/>
    </source>
</evidence>
<dbReference type="SMART" id="SM00507">
    <property type="entry name" value="HNHc"/>
    <property type="match status" value="1"/>
</dbReference>
<dbReference type="AlphaFoldDB" id="A0A7S8MYP4"/>
<accession>A0A7S8MYP4</accession>
<dbReference type="Proteomes" id="UP000594480">
    <property type="component" value="Chromosome"/>
</dbReference>